<reference evidence="21" key="1">
    <citation type="submission" date="2023-06" db="EMBL/GenBank/DDBJ databases">
        <title>Genomic of Parafulvivirga corallium.</title>
        <authorList>
            <person name="Wang G."/>
        </authorList>
    </citation>
    <scope>NUCLEOTIDE SEQUENCE</scope>
    <source>
        <strain evidence="21">BMA10</strain>
    </source>
</reference>
<keyword evidence="15" id="KW-0961">Cell wall biogenesis/degradation</keyword>
<comment type="caution">
    <text evidence="21">The sequence shown here is derived from an EMBL/GenBank/DDBJ whole genome shotgun (WGS) entry which is preliminary data.</text>
</comment>
<evidence type="ECO:0000256" key="17">
    <source>
        <dbReference type="ARBA" id="ARBA00049902"/>
    </source>
</evidence>
<evidence type="ECO:0000256" key="18">
    <source>
        <dbReference type="SAM" id="Phobius"/>
    </source>
</evidence>
<keyword evidence="8" id="KW-0328">Glycosyltransferase</keyword>
<comment type="catalytic activity">
    <reaction evidence="16">
        <text>Preferential cleavage: (Ac)2-L-Lys-D-Ala-|-D-Ala. Also transpeptidation of peptidyl-alanyl moieties that are N-acyl substituents of D-alanine.</text>
        <dbReference type="EC" id="3.4.16.4"/>
    </reaction>
</comment>
<evidence type="ECO:0000313" key="22">
    <source>
        <dbReference type="Proteomes" id="UP001172082"/>
    </source>
</evidence>
<evidence type="ECO:0000259" key="19">
    <source>
        <dbReference type="Pfam" id="PF00905"/>
    </source>
</evidence>
<evidence type="ECO:0000256" key="12">
    <source>
        <dbReference type="ARBA" id="ARBA00022984"/>
    </source>
</evidence>
<comment type="similarity">
    <text evidence="3">In the C-terminal section; belongs to the transpeptidase family.</text>
</comment>
<evidence type="ECO:0000256" key="16">
    <source>
        <dbReference type="ARBA" id="ARBA00034000"/>
    </source>
</evidence>
<keyword evidence="12" id="KW-0573">Peptidoglycan synthesis</keyword>
<evidence type="ECO:0000256" key="11">
    <source>
        <dbReference type="ARBA" id="ARBA00022960"/>
    </source>
</evidence>
<evidence type="ECO:0000256" key="9">
    <source>
        <dbReference type="ARBA" id="ARBA00022679"/>
    </source>
</evidence>
<dbReference type="SUPFAM" id="SSF53955">
    <property type="entry name" value="Lysozyme-like"/>
    <property type="match status" value="1"/>
</dbReference>
<organism evidence="21 22">
    <name type="scientific">Splendidivirga corallicola</name>
    <dbReference type="NCBI Taxonomy" id="3051826"/>
    <lineage>
        <taxon>Bacteria</taxon>
        <taxon>Pseudomonadati</taxon>
        <taxon>Bacteroidota</taxon>
        <taxon>Cytophagia</taxon>
        <taxon>Cytophagales</taxon>
        <taxon>Splendidivirgaceae</taxon>
        <taxon>Splendidivirga</taxon>
    </lineage>
</organism>
<evidence type="ECO:0000256" key="7">
    <source>
        <dbReference type="ARBA" id="ARBA00022670"/>
    </source>
</evidence>
<evidence type="ECO:0000256" key="5">
    <source>
        <dbReference type="ARBA" id="ARBA00022475"/>
    </source>
</evidence>
<evidence type="ECO:0000256" key="15">
    <source>
        <dbReference type="ARBA" id="ARBA00023316"/>
    </source>
</evidence>
<name>A0ABT8KXA9_9BACT</name>
<evidence type="ECO:0000256" key="10">
    <source>
        <dbReference type="ARBA" id="ARBA00022801"/>
    </source>
</evidence>
<dbReference type="Gene3D" id="1.10.3810.10">
    <property type="entry name" value="Biosynthetic peptidoglycan transglycosylase-like"/>
    <property type="match status" value="1"/>
</dbReference>
<keyword evidence="13 18" id="KW-0472">Membrane</keyword>
<dbReference type="InterPro" id="IPR001264">
    <property type="entry name" value="Glyco_trans_51"/>
</dbReference>
<dbReference type="Pfam" id="PF00912">
    <property type="entry name" value="Transgly"/>
    <property type="match status" value="1"/>
</dbReference>
<dbReference type="PANTHER" id="PTHR32282:SF11">
    <property type="entry name" value="PENICILLIN-BINDING PROTEIN 1B"/>
    <property type="match status" value="1"/>
</dbReference>
<keyword evidence="18" id="KW-1133">Transmembrane helix</keyword>
<evidence type="ECO:0000259" key="20">
    <source>
        <dbReference type="Pfam" id="PF00912"/>
    </source>
</evidence>
<keyword evidence="10" id="KW-0378">Hydrolase</keyword>
<keyword evidence="14" id="KW-0511">Multifunctional enzyme</keyword>
<evidence type="ECO:0000256" key="2">
    <source>
        <dbReference type="ARBA" id="ARBA00004752"/>
    </source>
</evidence>
<evidence type="ECO:0000256" key="4">
    <source>
        <dbReference type="ARBA" id="ARBA00007739"/>
    </source>
</evidence>
<feature type="domain" description="Glycosyl transferase family 51" evidence="20">
    <location>
        <begin position="72"/>
        <end position="259"/>
    </location>
</feature>
<dbReference type="InterPro" id="IPR001460">
    <property type="entry name" value="PCN-bd_Tpept"/>
</dbReference>
<dbReference type="InterPro" id="IPR050396">
    <property type="entry name" value="Glycosyltr_51/Transpeptidase"/>
</dbReference>
<evidence type="ECO:0000256" key="6">
    <source>
        <dbReference type="ARBA" id="ARBA00022645"/>
    </source>
</evidence>
<protein>
    <submittedName>
        <fullName evidence="21">Transglycosylase domain-containing protein</fullName>
    </submittedName>
</protein>
<evidence type="ECO:0000256" key="14">
    <source>
        <dbReference type="ARBA" id="ARBA00023268"/>
    </source>
</evidence>
<dbReference type="PANTHER" id="PTHR32282">
    <property type="entry name" value="BINDING PROTEIN TRANSPEPTIDASE, PUTATIVE-RELATED"/>
    <property type="match status" value="1"/>
</dbReference>
<comment type="subcellular location">
    <subcellularLocation>
        <location evidence="1">Cell membrane</location>
    </subcellularLocation>
</comment>
<evidence type="ECO:0000256" key="1">
    <source>
        <dbReference type="ARBA" id="ARBA00004236"/>
    </source>
</evidence>
<gene>
    <name evidence="21" type="ORF">QQ008_21895</name>
</gene>
<evidence type="ECO:0000256" key="3">
    <source>
        <dbReference type="ARBA" id="ARBA00007090"/>
    </source>
</evidence>
<evidence type="ECO:0000313" key="21">
    <source>
        <dbReference type="EMBL" id="MDN5204060.1"/>
    </source>
</evidence>
<dbReference type="InterPro" id="IPR012338">
    <property type="entry name" value="Beta-lactam/transpept-like"/>
</dbReference>
<keyword evidence="22" id="KW-1185">Reference proteome</keyword>
<proteinExistence type="inferred from homology"/>
<comment type="pathway">
    <text evidence="2">Cell wall biogenesis; peptidoglycan biosynthesis.</text>
</comment>
<evidence type="ECO:0000256" key="8">
    <source>
        <dbReference type="ARBA" id="ARBA00022676"/>
    </source>
</evidence>
<dbReference type="InterPro" id="IPR036950">
    <property type="entry name" value="PBP_transglycosylase"/>
</dbReference>
<dbReference type="Proteomes" id="UP001172082">
    <property type="component" value="Unassembled WGS sequence"/>
</dbReference>
<keyword evidence="18" id="KW-0812">Transmembrane</keyword>
<dbReference type="RefSeq" id="WP_346754084.1">
    <property type="nucleotide sequence ID" value="NZ_JAUJEA010000009.1"/>
</dbReference>
<dbReference type="EMBL" id="JAUJEA010000009">
    <property type="protein sequence ID" value="MDN5204060.1"/>
    <property type="molecule type" value="Genomic_DNA"/>
</dbReference>
<keyword evidence="7" id="KW-0645">Protease</keyword>
<accession>A0ABT8KXA9</accession>
<dbReference type="InterPro" id="IPR023346">
    <property type="entry name" value="Lysozyme-like_dom_sf"/>
</dbReference>
<feature type="domain" description="Penicillin-binding protein transpeptidase" evidence="19">
    <location>
        <begin position="433"/>
        <end position="676"/>
    </location>
</feature>
<keyword evidence="5" id="KW-1003">Cell membrane</keyword>
<feature type="transmembrane region" description="Helical" evidence="18">
    <location>
        <begin position="20"/>
        <end position="42"/>
    </location>
</feature>
<dbReference type="SUPFAM" id="SSF56601">
    <property type="entry name" value="beta-lactamase/transpeptidase-like"/>
    <property type="match status" value="1"/>
</dbReference>
<dbReference type="Pfam" id="PF00905">
    <property type="entry name" value="Transpeptidase"/>
    <property type="match status" value="1"/>
</dbReference>
<evidence type="ECO:0000256" key="13">
    <source>
        <dbReference type="ARBA" id="ARBA00023136"/>
    </source>
</evidence>
<keyword evidence="11" id="KW-0133">Cell shape</keyword>
<keyword evidence="9" id="KW-0808">Transferase</keyword>
<dbReference type="Gene3D" id="3.40.710.10">
    <property type="entry name" value="DD-peptidase/beta-lactamase superfamily"/>
    <property type="match status" value="2"/>
</dbReference>
<comment type="similarity">
    <text evidence="4">In the N-terminal section; belongs to the glycosyltransferase 51 family.</text>
</comment>
<keyword evidence="6" id="KW-0121">Carboxypeptidase</keyword>
<comment type="catalytic activity">
    <reaction evidence="17">
        <text>[GlcNAc-(1-&gt;4)-Mur2Ac(oyl-L-Ala-gamma-D-Glu-L-Lys-D-Ala-D-Ala)](n)-di-trans,octa-cis-undecaprenyl diphosphate + beta-D-GlcNAc-(1-&gt;4)-Mur2Ac(oyl-L-Ala-gamma-D-Glu-L-Lys-D-Ala-D-Ala)-di-trans,octa-cis-undecaprenyl diphosphate = [GlcNAc-(1-&gt;4)-Mur2Ac(oyl-L-Ala-gamma-D-Glu-L-Lys-D-Ala-D-Ala)](n+1)-di-trans,octa-cis-undecaprenyl diphosphate + di-trans,octa-cis-undecaprenyl diphosphate + H(+)</text>
        <dbReference type="Rhea" id="RHEA:23708"/>
        <dbReference type="Rhea" id="RHEA-COMP:9602"/>
        <dbReference type="Rhea" id="RHEA-COMP:9603"/>
        <dbReference type="ChEBI" id="CHEBI:15378"/>
        <dbReference type="ChEBI" id="CHEBI:58405"/>
        <dbReference type="ChEBI" id="CHEBI:60033"/>
        <dbReference type="ChEBI" id="CHEBI:78435"/>
        <dbReference type="EC" id="2.4.99.28"/>
    </reaction>
</comment>
<sequence>MTKQPTKTKSIYNKIVKGLWIAFIGVLLLVPIYVISVNHNFLNLYGGMPNLRELDNPKDELSSQLFSADGELLGKYFLPNSNRTPIIYEDLSPNLINALLAAEDIRFHDHSGIDLRGVMRGIVGFVTFTKRGGGSTITQQLAKNLFGTRSDERYKGALTNMGIIGLGVVKTKEWILSVILESKYTKEEIMAMYLNTVPFGNNSFGIKVASKTYFNTTPDSLTIPEAAVLVGLVNAPSRFNPVRFPDRATRKRNRIIDQMLKYDYISQNECDSLKALELGLNFRVENHNEGPAPYFRAEAQKFLKKWARENNQDLYEGGLKIYTSIDSRLQKLAEESVVEHMVELQEKFDEHWKGRNPWIDENWKEIKNFIEDEAKKAPRYRQLVNKYGRGSDSIDIVMNLPREMTVFSWGGEKDTVLSPMDSIRYFKRFLHTGFMAMDPHTGQVKAWVGGINHKYFQYDHVRQGSRQPGSTFKPFVYATAIEYGLPPCLKVANVPVTFPLPGQNPPIYTPENSTNDYDGEKMTIREAMARSINRITAYLMKRVGPENVVQKAKLMGIQSELDAVPSLCLGVSPVSLFELVGAYGTFVNEGVWIKPSFITRIEDKDGNVLYNPTPTTVEALSEEHAYIMLHMLKGSTEVEGGTGQGLGWFLKEGNEIGAKTGTTQNASDGWFMGVTKDLVAGAWVGGDNRSIHFRSWVEGQGARTAMPIYKKFLTKIYQNEELGYEKGPFKRPVKRLPMELDCDKYEGLIFNEVDSVMVDTTDKIEEKDIF</sequence>